<proteinExistence type="predicted"/>
<dbReference type="Proteomes" id="UP001499978">
    <property type="component" value="Unassembled WGS sequence"/>
</dbReference>
<evidence type="ECO:0008006" key="4">
    <source>
        <dbReference type="Google" id="ProtNLM"/>
    </source>
</evidence>
<organism evidence="2 3">
    <name type="scientific">Pilimelia columellifera subsp. columellifera</name>
    <dbReference type="NCBI Taxonomy" id="706583"/>
    <lineage>
        <taxon>Bacteria</taxon>
        <taxon>Bacillati</taxon>
        <taxon>Actinomycetota</taxon>
        <taxon>Actinomycetes</taxon>
        <taxon>Micromonosporales</taxon>
        <taxon>Micromonosporaceae</taxon>
        <taxon>Pilimelia</taxon>
    </lineage>
</organism>
<sequence length="260" mass="28315">MSNLLLDLPLWGIMVIVIGGLTAVAVGLQAAIRAFFPEIMAQRHNDVAGFLAAVIGVIYAVTVGFIIAEQWDNFTDAKDRTYREAFTLSSIVEGSIVLGPVQQRQFSDAVLAYNREVIAWWPRQGEGGAEELRQAQTLTPLHIALNQAQPTTEAQRAFVTDASARLADVAADREDRLHRARNAHLEWPLWVLVGFASAVVLVFCALFGLESRWLHYTMIAGVAMAVGSNLLLVILLNHPLSGALSVGPDAYLSVVADLTR</sequence>
<name>A0ABP6AX20_9ACTN</name>
<reference evidence="3" key="1">
    <citation type="journal article" date="2019" name="Int. J. Syst. Evol. Microbiol.">
        <title>The Global Catalogue of Microorganisms (GCM) 10K type strain sequencing project: providing services to taxonomists for standard genome sequencing and annotation.</title>
        <authorList>
            <consortium name="The Broad Institute Genomics Platform"/>
            <consortium name="The Broad Institute Genome Sequencing Center for Infectious Disease"/>
            <person name="Wu L."/>
            <person name="Ma J."/>
        </authorList>
    </citation>
    <scope>NUCLEOTIDE SEQUENCE [LARGE SCALE GENOMIC DNA]</scope>
    <source>
        <strain evidence="3">JCM 3367</strain>
    </source>
</reference>
<feature type="transmembrane region" description="Helical" evidence="1">
    <location>
        <begin position="12"/>
        <end position="36"/>
    </location>
</feature>
<evidence type="ECO:0000313" key="2">
    <source>
        <dbReference type="EMBL" id="GAA2526574.1"/>
    </source>
</evidence>
<keyword evidence="1" id="KW-0472">Membrane</keyword>
<comment type="caution">
    <text evidence="2">The sequence shown here is derived from an EMBL/GenBank/DDBJ whole genome shotgun (WGS) entry which is preliminary data.</text>
</comment>
<accession>A0ABP6AX20</accession>
<feature type="transmembrane region" description="Helical" evidence="1">
    <location>
        <begin position="187"/>
        <end position="209"/>
    </location>
</feature>
<gene>
    <name evidence="2" type="ORF">GCM10010201_26640</name>
</gene>
<dbReference type="InterPro" id="IPR025333">
    <property type="entry name" value="DUF4239"/>
</dbReference>
<feature type="transmembrane region" description="Helical" evidence="1">
    <location>
        <begin position="216"/>
        <end position="236"/>
    </location>
</feature>
<feature type="transmembrane region" description="Helical" evidence="1">
    <location>
        <begin position="48"/>
        <end position="68"/>
    </location>
</feature>
<keyword evidence="1" id="KW-0812">Transmembrane</keyword>
<evidence type="ECO:0000313" key="3">
    <source>
        <dbReference type="Proteomes" id="UP001499978"/>
    </source>
</evidence>
<keyword evidence="3" id="KW-1185">Reference proteome</keyword>
<dbReference type="RefSeq" id="WP_344172851.1">
    <property type="nucleotide sequence ID" value="NZ_BAAARY010000012.1"/>
</dbReference>
<evidence type="ECO:0000256" key="1">
    <source>
        <dbReference type="SAM" id="Phobius"/>
    </source>
</evidence>
<dbReference type="EMBL" id="BAAARY010000012">
    <property type="protein sequence ID" value="GAA2526574.1"/>
    <property type="molecule type" value="Genomic_DNA"/>
</dbReference>
<protein>
    <recommendedName>
        <fullName evidence="4">DUF4239 domain-containing protein</fullName>
    </recommendedName>
</protein>
<keyword evidence="1" id="KW-1133">Transmembrane helix</keyword>
<dbReference type="Pfam" id="PF14023">
    <property type="entry name" value="Bestrophin-like"/>
    <property type="match status" value="1"/>
</dbReference>